<proteinExistence type="predicted"/>
<accession>A0AAD9N2R4</accession>
<organism evidence="2 3">
    <name type="scientific">Paralvinella palmiformis</name>
    <dbReference type="NCBI Taxonomy" id="53620"/>
    <lineage>
        <taxon>Eukaryota</taxon>
        <taxon>Metazoa</taxon>
        <taxon>Spiralia</taxon>
        <taxon>Lophotrochozoa</taxon>
        <taxon>Annelida</taxon>
        <taxon>Polychaeta</taxon>
        <taxon>Sedentaria</taxon>
        <taxon>Canalipalpata</taxon>
        <taxon>Terebellida</taxon>
        <taxon>Terebelliformia</taxon>
        <taxon>Alvinellidae</taxon>
        <taxon>Paralvinella</taxon>
    </lineage>
</organism>
<evidence type="ECO:0000256" key="1">
    <source>
        <dbReference type="SAM" id="MobiDB-lite"/>
    </source>
</evidence>
<dbReference type="AlphaFoldDB" id="A0AAD9N2R4"/>
<gene>
    <name evidence="2" type="ORF">LSH36_300g00011</name>
</gene>
<feature type="region of interest" description="Disordered" evidence="1">
    <location>
        <begin position="17"/>
        <end position="39"/>
    </location>
</feature>
<evidence type="ECO:0000313" key="2">
    <source>
        <dbReference type="EMBL" id="KAK2153323.1"/>
    </source>
</evidence>
<dbReference type="Proteomes" id="UP001208570">
    <property type="component" value="Unassembled WGS sequence"/>
</dbReference>
<name>A0AAD9N2R4_9ANNE</name>
<dbReference type="EMBL" id="JAODUP010000300">
    <property type="protein sequence ID" value="KAK2153323.1"/>
    <property type="molecule type" value="Genomic_DNA"/>
</dbReference>
<evidence type="ECO:0000313" key="3">
    <source>
        <dbReference type="Proteomes" id="UP001208570"/>
    </source>
</evidence>
<protein>
    <submittedName>
        <fullName evidence="2">Uncharacterized protein</fullName>
    </submittedName>
</protein>
<reference evidence="2" key="1">
    <citation type="journal article" date="2023" name="Mol. Biol. Evol.">
        <title>Third-Generation Sequencing Reveals the Adaptive Role of the Epigenome in Three Deep-Sea Polychaetes.</title>
        <authorList>
            <person name="Perez M."/>
            <person name="Aroh O."/>
            <person name="Sun Y."/>
            <person name="Lan Y."/>
            <person name="Juniper S.K."/>
            <person name="Young C.R."/>
            <person name="Angers B."/>
            <person name="Qian P.Y."/>
        </authorList>
    </citation>
    <scope>NUCLEOTIDE SEQUENCE</scope>
    <source>
        <strain evidence="2">P08H-3</strain>
    </source>
</reference>
<comment type="caution">
    <text evidence="2">The sequence shown here is derived from an EMBL/GenBank/DDBJ whole genome shotgun (WGS) entry which is preliminary data.</text>
</comment>
<sequence length="731" mass="80200">MAVNPCLRIAGLPAPPDKQMYHSDPAIPDSVGGTSMTSSGEVSAGSYDIDVYPDRNSPLVSDNSEIVEVFGTTVSYNPILPSHGWLTVGANKTKLPYLIRDNGGRFIPLSVIEKVFLFGHPDPFPEEELGRPPMRGFYLTTEEVRLLNRFVTQSYTHQLGLARFSLKDMLIAIYDFVDFYKRLQTVSTRLTIVSLPPRQEGMSSVQGGWSQVNNTVVPYVMRNKVKMVPLSVIRYAAGLLCNVEVPSLDANHEECQHLNESCVGEGLNFEFALNTKLIELFLIPTLSNNRVTIVELPKTEPMQHAKVLNGYNDRRSVFVAASVRNNEMTKGKIRRKTPRKCAPTAVKGVATSNIQPLPAQNNPTEPTNILTSFQECQMSPSSSTEWTTNGQPVVPVPEIKISPQHGVRKVVVPPATAQQNAVVLPQSSKYPTPMRQVASNSNTVQPQPAFIILNIDQTAVVPELSTTAIGATPTVQASTPIISEAIHEMPEPIYMIAGTMPAISESNSSAPAIPEPVTAITTLTPTAPAIPMPESAMPSSKSELSPTALHMPTPIPAMSARKPAMPAIIPAMPALLPTVSTPLNVMLSPTNSMKEPGSFLPGLKPFTSEMTDTIPELIISLPEAPSDMIKIDLTNDINETDPNCDTKLCTLLSLDKSFHRNKYNEDFSNRMTRREQVPPDDVNRTQLDFLKEKDDCFLIKRQKLTDAGNVSVLRDNEPRNQPLWTSNLVRL</sequence>
<keyword evidence="3" id="KW-1185">Reference proteome</keyword>